<reference evidence="3 4" key="1">
    <citation type="journal article" date="2018" name="Elife">
        <title>Discovery and characterization of a prevalent human gut bacterial enzyme sufficient for the inactivation of a family of plant toxins.</title>
        <authorList>
            <person name="Koppel N."/>
            <person name="Bisanz J.E."/>
            <person name="Pandelia M.E."/>
            <person name="Turnbaugh P.J."/>
            <person name="Balskus E.P."/>
        </authorList>
    </citation>
    <scope>NUCLEOTIDE SEQUENCE [LARGE SCALE GENOMIC DNA]</scope>
    <source>
        <strain evidence="3 4">3C</strain>
    </source>
</reference>
<name>A0A369LS03_9ACTN</name>
<feature type="transmembrane region" description="Helical" evidence="1">
    <location>
        <begin position="50"/>
        <end position="68"/>
    </location>
</feature>
<dbReference type="OrthoDB" id="4822551at2"/>
<keyword evidence="1" id="KW-1133">Transmembrane helix</keyword>
<evidence type="ECO:0000313" key="4">
    <source>
        <dbReference type="Proteomes" id="UP000254000"/>
    </source>
</evidence>
<keyword evidence="1" id="KW-0472">Membrane</keyword>
<feature type="transmembrane region" description="Helical" evidence="1">
    <location>
        <begin position="164"/>
        <end position="188"/>
    </location>
</feature>
<keyword evidence="4" id="KW-1185">Reference proteome</keyword>
<evidence type="ECO:0000256" key="1">
    <source>
        <dbReference type="SAM" id="Phobius"/>
    </source>
</evidence>
<feature type="transmembrane region" description="Helical" evidence="1">
    <location>
        <begin position="15"/>
        <end position="38"/>
    </location>
</feature>
<dbReference type="RefSeq" id="WP_114569448.1">
    <property type="nucleotide sequence ID" value="NZ_CABMMS010000010.1"/>
</dbReference>
<comment type="caution">
    <text evidence="3">The sequence shown here is derived from an EMBL/GenBank/DDBJ whole genome shotgun (WGS) entry which is preliminary data.</text>
</comment>
<organism evidence="3 4">
    <name type="scientific">Gordonibacter pamelaeae</name>
    <dbReference type="NCBI Taxonomy" id="471189"/>
    <lineage>
        <taxon>Bacteria</taxon>
        <taxon>Bacillati</taxon>
        <taxon>Actinomycetota</taxon>
        <taxon>Coriobacteriia</taxon>
        <taxon>Eggerthellales</taxon>
        <taxon>Eggerthellaceae</taxon>
        <taxon>Gordonibacter</taxon>
    </lineage>
</organism>
<feature type="domain" description="VanZ-like" evidence="2">
    <location>
        <begin position="56"/>
        <end position="183"/>
    </location>
</feature>
<dbReference type="GeneID" id="78360805"/>
<keyword evidence="1" id="KW-0812">Transmembrane</keyword>
<proteinExistence type="predicted"/>
<evidence type="ECO:0000313" key="3">
    <source>
        <dbReference type="EMBL" id="RDB62150.1"/>
    </source>
</evidence>
<dbReference type="EMBL" id="PPTS01000010">
    <property type="protein sequence ID" value="RDB62150.1"/>
    <property type="molecule type" value="Genomic_DNA"/>
</dbReference>
<gene>
    <name evidence="3" type="ORF">C1877_13985</name>
</gene>
<dbReference type="PANTHER" id="PTHR36834">
    <property type="entry name" value="MEMBRANE PROTEIN-RELATED"/>
    <property type="match status" value="1"/>
</dbReference>
<feature type="transmembrane region" description="Helical" evidence="1">
    <location>
        <begin position="293"/>
        <end position="323"/>
    </location>
</feature>
<dbReference type="Pfam" id="PF04892">
    <property type="entry name" value="VanZ"/>
    <property type="match status" value="1"/>
</dbReference>
<evidence type="ECO:0000259" key="2">
    <source>
        <dbReference type="Pfam" id="PF04892"/>
    </source>
</evidence>
<feature type="transmembrane region" description="Helical" evidence="1">
    <location>
        <begin position="137"/>
        <end position="158"/>
    </location>
</feature>
<protein>
    <recommendedName>
        <fullName evidence="2">VanZ-like domain-containing protein</fullName>
    </recommendedName>
</protein>
<feature type="transmembrane region" description="Helical" evidence="1">
    <location>
        <begin position="209"/>
        <end position="235"/>
    </location>
</feature>
<accession>A0A369LS03</accession>
<dbReference type="InterPro" id="IPR053150">
    <property type="entry name" value="Teicoplanin_resist-assoc"/>
</dbReference>
<sequence>MGYLAQFLGRFSESFAAAVALWPLASLLLTLPILAYLYHRDGRLRAASAVSAYLAVLYVLGLGCFTLYPLPDGTSGPGITYGIEPRFNPLGFLDDLAKDGVRALPDMVANVAFFVPLGFIAGRLLRWRFAMTLAAGFGTSLLIETAQLTGLFGLYPYAYRMFDVLDLFCNTAGAAVGWGAAVLAGRLLPPGELAREGRVTDRPGFVRRAVAFWIDLFVMGVVLVVLLAVASVVLHAAGDSSWTDGSWWERAVAAVVFVAFEGVVPWLRQGRTLGGGFVRMTCETRPRAGWRRLAFYVARVLTLAAAVALSPLVVLALLLFYAFTRRMPYDYL</sequence>
<dbReference type="Proteomes" id="UP000254000">
    <property type="component" value="Unassembled WGS sequence"/>
</dbReference>
<dbReference type="PANTHER" id="PTHR36834:SF1">
    <property type="entry name" value="INTEGRAL MEMBRANE PROTEIN"/>
    <property type="match status" value="1"/>
</dbReference>
<dbReference type="AlphaFoldDB" id="A0A369LS03"/>
<dbReference type="InterPro" id="IPR006976">
    <property type="entry name" value="VanZ-like"/>
</dbReference>
<feature type="transmembrane region" description="Helical" evidence="1">
    <location>
        <begin position="247"/>
        <end position="267"/>
    </location>
</feature>
<feature type="transmembrane region" description="Helical" evidence="1">
    <location>
        <begin position="107"/>
        <end position="125"/>
    </location>
</feature>